<organism evidence="1 2">
    <name type="scientific">Pseudidiomarina atlantica</name>
    <dbReference type="NCBI Taxonomy" id="1517416"/>
    <lineage>
        <taxon>Bacteria</taxon>
        <taxon>Pseudomonadati</taxon>
        <taxon>Pseudomonadota</taxon>
        <taxon>Gammaproteobacteria</taxon>
        <taxon>Alteromonadales</taxon>
        <taxon>Idiomarinaceae</taxon>
        <taxon>Pseudidiomarina</taxon>
    </lineage>
</organism>
<proteinExistence type="predicted"/>
<protein>
    <submittedName>
        <fullName evidence="1">Uncharacterized protein</fullName>
    </submittedName>
</protein>
<evidence type="ECO:0000313" key="1">
    <source>
        <dbReference type="EMBL" id="KFZ28157.1"/>
    </source>
</evidence>
<gene>
    <name evidence="1" type="ORF">IDAT_11280</name>
</gene>
<dbReference type="InterPro" id="IPR054213">
    <property type="entry name" value="DUF6920"/>
</dbReference>
<comment type="caution">
    <text evidence="1">The sequence shown here is derived from an EMBL/GenBank/DDBJ whole genome shotgun (WGS) entry which is preliminary data.</text>
</comment>
<keyword evidence="2" id="KW-1185">Reference proteome</keyword>
<accession>A0A094ILV8</accession>
<evidence type="ECO:0000313" key="2">
    <source>
        <dbReference type="Proteomes" id="UP000053718"/>
    </source>
</evidence>
<sequence length="234" mass="26043">MVLVLVIAMTLPTPVNRYFEFVFADSEPAPMQAKLNQTGTLRTSTTAKRWLPFTARQLITTRHFVWQASVLMGLGVRLTVKDSYHHEQGSGSIKLFNVVSLASQVGGHELNTAALQRYLAEGPWNPWVLTPEAGVEWSPIDDDHAVATLRDGANAASITFTFAANGAITKAFTEGRYAKQGKGYRLLPWEGRFSDYRTEGAVHVPFFGEVGWYVNNRLAPVWQGQIEHITHTLL</sequence>
<dbReference type="EMBL" id="JPIN01000012">
    <property type="protein sequence ID" value="KFZ28157.1"/>
    <property type="molecule type" value="Genomic_DNA"/>
</dbReference>
<reference evidence="1 2" key="1">
    <citation type="submission" date="2014-06" db="EMBL/GenBank/DDBJ databases">
        <title>Draft genome sequence of Idiomarina sp. MCCC 1A10513.</title>
        <authorList>
            <person name="Du J."/>
            <person name="Lai Q."/>
            <person name="Shao Z."/>
        </authorList>
    </citation>
    <scope>NUCLEOTIDE SEQUENCE [LARGE SCALE GENOMIC DNA]</scope>
    <source>
        <strain evidence="1 2">MCCC 1A10513</strain>
    </source>
</reference>
<dbReference type="eggNOG" id="ENOG502ZA6T">
    <property type="taxonomic scope" value="Bacteria"/>
</dbReference>
<dbReference type="Pfam" id="PF21900">
    <property type="entry name" value="DUF6920"/>
    <property type="match status" value="1"/>
</dbReference>
<dbReference type="AlphaFoldDB" id="A0A094ILV8"/>
<dbReference type="Proteomes" id="UP000053718">
    <property type="component" value="Unassembled WGS sequence"/>
</dbReference>
<name>A0A094ILV8_9GAMM</name>